<dbReference type="Gene3D" id="3.90.700.10">
    <property type="entry name" value="Succinate dehydrogenase/fumarate reductase flavoprotein, catalytic domain"/>
    <property type="match status" value="1"/>
</dbReference>
<evidence type="ECO:0000256" key="2">
    <source>
        <dbReference type="ARBA" id="ARBA00022630"/>
    </source>
</evidence>
<feature type="domain" description="FAD-dependent oxidoreductase 2 FAD-binding" evidence="5">
    <location>
        <begin position="8"/>
        <end position="390"/>
    </location>
</feature>
<proteinExistence type="predicted"/>
<dbReference type="InterPro" id="IPR003953">
    <property type="entry name" value="FAD-dep_OxRdtase_2_FAD-bd"/>
</dbReference>
<evidence type="ECO:0000256" key="4">
    <source>
        <dbReference type="PIRSR" id="PIRSR000171-1"/>
    </source>
</evidence>
<evidence type="ECO:0000313" key="7">
    <source>
        <dbReference type="EMBL" id="HIW79639.1"/>
    </source>
</evidence>
<evidence type="ECO:0000259" key="6">
    <source>
        <dbReference type="Pfam" id="PF02910"/>
    </source>
</evidence>
<dbReference type="PIRSF" id="PIRSF000171">
    <property type="entry name" value="SDHA_APRA_LASPO"/>
    <property type="match status" value="1"/>
</dbReference>
<evidence type="ECO:0000259" key="5">
    <source>
        <dbReference type="Pfam" id="PF00890"/>
    </source>
</evidence>
<sequence length="575" mass="62663">MNADYKVDLLVLGMGAAAELAAIYAHDADPDLNILIATKALKGKGGCSRMVQGGFNVVLDPGDSHEKHLMDTLKGGQYINDQDLALQLVEQATPTVKELETVCGCFFDRRPDGHIHQKAFAGQCFDRTVHKGDLTGIEIISRTTEQVFKRRIPVLEETRAVELLLDAEGKTVTGALLYNMRHGTFHVVEAAATLVATGGGPTQYRFHAPGPEKSADGIAMLYRAGVRMRDMEMIQFHPTGLIVPGSVVAGSLLEEGLRGAGAHLYNGEGERYMLRYAPDVAERATRDVVSRSAYLEMMAGRACPEGGVRIDAAHLGADFVLRNFPGMAERCAQFKYDLAHNMVPVSPSAHFFMGGAAIDVNCQASLDKLFVAGEDAGGVHGANRLGGNGICESCVYGRLAGKSIAAYLSKPENRSVKESKPGMAEDAIARITAPYSRKNGPSPFANRREIQETNWVNVGVVRKQSGLEKALVDFASLRQDVERASVSGNRAYNMEFNTHLDTLNMIDVSVMAAVSALQREETRGAHTREDFPNQRDDYGLFNTFLWKGGDGMPVFEKKDVVFKHKSLEACQKHKK</sequence>
<dbReference type="Pfam" id="PF00890">
    <property type="entry name" value="FAD_binding_2"/>
    <property type="match status" value="1"/>
</dbReference>
<dbReference type="InterPro" id="IPR027477">
    <property type="entry name" value="Succ_DH/fumarate_Rdtase_cat_sf"/>
</dbReference>
<organism evidence="7 8">
    <name type="scientific">Candidatus Bilophila faecipullorum</name>
    <dbReference type="NCBI Taxonomy" id="2838482"/>
    <lineage>
        <taxon>Bacteria</taxon>
        <taxon>Pseudomonadati</taxon>
        <taxon>Thermodesulfobacteriota</taxon>
        <taxon>Desulfovibrionia</taxon>
        <taxon>Desulfovibrionales</taxon>
        <taxon>Desulfovibrionaceae</taxon>
        <taxon>Bilophila</taxon>
    </lineage>
</organism>
<dbReference type="Gene3D" id="3.50.50.60">
    <property type="entry name" value="FAD/NAD(P)-binding domain"/>
    <property type="match status" value="1"/>
</dbReference>
<gene>
    <name evidence="7" type="ORF">H9874_10935</name>
</gene>
<dbReference type="AlphaFoldDB" id="A0A9D1R1P1"/>
<dbReference type="Pfam" id="PF02910">
    <property type="entry name" value="Succ_DH_flav_C"/>
    <property type="match status" value="1"/>
</dbReference>
<accession>A0A9D1R1P1</accession>
<protein>
    <submittedName>
        <fullName evidence="7">FAD-binding protein</fullName>
    </submittedName>
</protein>
<dbReference type="PANTHER" id="PTHR11632:SF51">
    <property type="entry name" value="SUCCINATE DEHYDROGENASE [UBIQUINONE] FLAVOPROTEIN SUBUNIT, MITOCHONDRIAL"/>
    <property type="match status" value="1"/>
</dbReference>
<name>A0A9D1R1P1_9BACT</name>
<evidence type="ECO:0000256" key="1">
    <source>
        <dbReference type="ARBA" id="ARBA00001974"/>
    </source>
</evidence>
<dbReference type="Gene3D" id="1.20.58.100">
    <property type="entry name" value="Fumarate reductase/succinate dehydrogenase flavoprotein-like, C-terminal domain"/>
    <property type="match status" value="1"/>
</dbReference>
<keyword evidence="3" id="KW-0560">Oxidoreductase</keyword>
<feature type="domain" description="Fumarate reductase/succinate dehydrogenase flavoprotein-like C-terminal" evidence="6">
    <location>
        <begin position="447"/>
        <end position="565"/>
    </location>
</feature>
<dbReference type="SUPFAM" id="SSF56425">
    <property type="entry name" value="Succinate dehydrogenase/fumarate reductase flavoprotein, catalytic domain"/>
    <property type="match status" value="1"/>
</dbReference>
<dbReference type="PANTHER" id="PTHR11632">
    <property type="entry name" value="SUCCINATE DEHYDROGENASE 2 FLAVOPROTEIN SUBUNIT"/>
    <property type="match status" value="1"/>
</dbReference>
<dbReference type="GO" id="GO:0016491">
    <property type="term" value="F:oxidoreductase activity"/>
    <property type="evidence" value="ECO:0007669"/>
    <property type="project" value="UniProtKB-KW"/>
</dbReference>
<dbReference type="InterPro" id="IPR036188">
    <property type="entry name" value="FAD/NAD-bd_sf"/>
</dbReference>
<dbReference type="InterPro" id="IPR015939">
    <property type="entry name" value="Fum_Rdtase/Succ_DH_flav-like_C"/>
</dbReference>
<keyword evidence="2" id="KW-0285">Flavoprotein</keyword>
<dbReference type="InterPro" id="IPR037099">
    <property type="entry name" value="Fum_R/Succ_DH_flav-like_C_sf"/>
</dbReference>
<dbReference type="EMBL" id="DXGI01000407">
    <property type="protein sequence ID" value="HIW79639.1"/>
    <property type="molecule type" value="Genomic_DNA"/>
</dbReference>
<dbReference type="SUPFAM" id="SSF51905">
    <property type="entry name" value="FAD/NAD(P)-binding domain"/>
    <property type="match status" value="1"/>
</dbReference>
<dbReference type="SUPFAM" id="SSF46977">
    <property type="entry name" value="Succinate dehydrogenase/fumarate reductase flavoprotein C-terminal domain"/>
    <property type="match status" value="1"/>
</dbReference>
<dbReference type="InterPro" id="IPR030664">
    <property type="entry name" value="SdhA/FrdA/AprA"/>
</dbReference>
<evidence type="ECO:0000313" key="8">
    <source>
        <dbReference type="Proteomes" id="UP000824264"/>
    </source>
</evidence>
<comment type="cofactor">
    <cofactor evidence="1">
        <name>FAD</name>
        <dbReference type="ChEBI" id="CHEBI:57692"/>
    </cofactor>
</comment>
<dbReference type="Proteomes" id="UP000824264">
    <property type="component" value="Unassembled WGS sequence"/>
</dbReference>
<comment type="caution">
    <text evidence="7">The sequence shown here is derived from an EMBL/GenBank/DDBJ whole genome shotgun (WGS) entry which is preliminary data.</text>
</comment>
<reference evidence="7" key="2">
    <citation type="submission" date="2021-04" db="EMBL/GenBank/DDBJ databases">
        <authorList>
            <person name="Gilroy R."/>
        </authorList>
    </citation>
    <scope>NUCLEOTIDE SEQUENCE</scope>
    <source>
        <strain evidence="7">ChiSxjej5B17-1746</strain>
    </source>
</reference>
<evidence type="ECO:0000256" key="3">
    <source>
        <dbReference type="ARBA" id="ARBA00023002"/>
    </source>
</evidence>
<feature type="active site" description="Proton acceptor" evidence="4">
    <location>
        <position position="286"/>
    </location>
</feature>
<reference evidence="7" key="1">
    <citation type="journal article" date="2021" name="PeerJ">
        <title>Extensive microbial diversity within the chicken gut microbiome revealed by metagenomics and culture.</title>
        <authorList>
            <person name="Gilroy R."/>
            <person name="Ravi A."/>
            <person name="Getino M."/>
            <person name="Pursley I."/>
            <person name="Horton D.L."/>
            <person name="Alikhan N.F."/>
            <person name="Baker D."/>
            <person name="Gharbi K."/>
            <person name="Hall N."/>
            <person name="Watson M."/>
            <person name="Adriaenssens E.M."/>
            <person name="Foster-Nyarko E."/>
            <person name="Jarju S."/>
            <person name="Secka A."/>
            <person name="Antonio M."/>
            <person name="Oren A."/>
            <person name="Chaudhuri R.R."/>
            <person name="La Ragione R."/>
            <person name="Hildebrand F."/>
            <person name="Pallen M.J."/>
        </authorList>
    </citation>
    <scope>NUCLEOTIDE SEQUENCE</scope>
    <source>
        <strain evidence="7">ChiSxjej5B17-1746</strain>
    </source>
</reference>